<dbReference type="Proteomes" id="UP000078148">
    <property type="component" value="Chromosome"/>
</dbReference>
<dbReference type="EC" id="2.1.1.72" evidence="2"/>
<comment type="similarity">
    <text evidence="1">Belongs to the N(4)/N(6)-methyltransferase family.</text>
</comment>
<dbReference type="InterPro" id="IPR029063">
    <property type="entry name" value="SAM-dependent_MTases_sf"/>
</dbReference>
<dbReference type="GO" id="GO:0009007">
    <property type="term" value="F:site-specific DNA-methyltransferase (adenine-specific) activity"/>
    <property type="evidence" value="ECO:0007669"/>
    <property type="project" value="UniProtKB-EC"/>
</dbReference>
<evidence type="ECO:0000256" key="6">
    <source>
        <dbReference type="ARBA" id="ARBA00047942"/>
    </source>
</evidence>
<dbReference type="OrthoDB" id="32195at2"/>
<dbReference type="CDD" id="cd02440">
    <property type="entry name" value="AdoMet_MTases"/>
    <property type="match status" value="1"/>
</dbReference>
<proteinExistence type="inferred from homology"/>
<organism evidence="9 10">
    <name type="scientific">Paenibacillus bovis</name>
    <dbReference type="NCBI Taxonomy" id="1616788"/>
    <lineage>
        <taxon>Bacteria</taxon>
        <taxon>Bacillati</taxon>
        <taxon>Bacillota</taxon>
        <taxon>Bacilli</taxon>
        <taxon>Bacillales</taxon>
        <taxon>Paenibacillaceae</taxon>
        <taxon>Paenibacillus</taxon>
    </lineage>
</organism>
<dbReference type="PRINTS" id="PR00507">
    <property type="entry name" value="N12N6MTFRASE"/>
</dbReference>
<dbReference type="GO" id="GO:0003676">
    <property type="term" value="F:nucleic acid binding"/>
    <property type="evidence" value="ECO:0007669"/>
    <property type="project" value="InterPro"/>
</dbReference>
<keyword evidence="5" id="KW-0949">S-adenosyl-L-methionine</keyword>
<name>A0A172ZLT2_9BACL</name>
<evidence type="ECO:0000256" key="2">
    <source>
        <dbReference type="ARBA" id="ARBA00011900"/>
    </source>
</evidence>
<evidence type="ECO:0000256" key="1">
    <source>
        <dbReference type="ARBA" id="ARBA00006594"/>
    </source>
</evidence>
<dbReference type="GO" id="GO:0006304">
    <property type="term" value="P:DNA modification"/>
    <property type="evidence" value="ECO:0007669"/>
    <property type="project" value="InterPro"/>
</dbReference>
<protein>
    <recommendedName>
        <fullName evidence="2">site-specific DNA-methyltransferase (adenine-specific)</fullName>
        <ecNumber evidence="2">2.1.1.72</ecNumber>
    </recommendedName>
</protein>
<dbReference type="GO" id="GO:0032259">
    <property type="term" value="P:methylation"/>
    <property type="evidence" value="ECO:0007669"/>
    <property type="project" value="UniProtKB-KW"/>
</dbReference>
<dbReference type="SUPFAM" id="SSF53335">
    <property type="entry name" value="S-adenosyl-L-methionine-dependent methyltransferases"/>
    <property type="match status" value="1"/>
</dbReference>
<dbReference type="InterPro" id="IPR050953">
    <property type="entry name" value="N4_N6_ade-DNA_methylase"/>
</dbReference>
<accession>A0A172ZLT2</accession>
<evidence type="ECO:0000313" key="9">
    <source>
        <dbReference type="EMBL" id="ANF98605.1"/>
    </source>
</evidence>
<dbReference type="PANTHER" id="PTHR33841:SF5">
    <property type="entry name" value="DNA METHYLASE (MODIFICATION METHYLASE) (METHYLTRANSFERASE)-RELATED"/>
    <property type="match status" value="1"/>
</dbReference>
<dbReference type="Pfam" id="PF22837">
    <property type="entry name" value="M_Eco57I_C"/>
    <property type="match status" value="1"/>
</dbReference>
<reference evidence="9 10" key="2">
    <citation type="journal article" date="2016" name="Int. J. Syst. Evol. Microbiol.">
        <title>Paenibacillus bovis sp. nov., isolated from raw yak (Bos grunniens) milk.</title>
        <authorList>
            <person name="Gao C."/>
            <person name="Han J."/>
            <person name="Liu Z."/>
            <person name="Xu X."/>
            <person name="Hang F."/>
            <person name="Wu Z."/>
        </authorList>
    </citation>
    <scope>NUCLEOTIDE SEQUENCE [LARGE SCALE GENOMIC DNA]</scope>
    <source>
        <strain evidence="9 10">BD3526</strain>
    </source>
</reference>
<evidence type="ECO:0000259" key="8">
    <source>
        <dbReference type="Pfam" id="PF22837"/>
    </source>
</evidence>
<dbReference type="STRING" id="1616788.AR543_03700"/>
<comment type="catalytic activity">
    <reaction evidence="6">
        <text>a 2'-deoxyadenosine in DNA + S-adenosyl-L-methionine = an N(6)-methyl-2'-deoxyadenosine in DNA + S-adenosyl-L-homocysteine + H(+)</text>
        <dbReference type="Rhea" id="RHEA:15197"/>
        <dbReference type="Rhea" id="RHEA-COMP:12418"/>
        <dbReference type="Rhea" id="RHEA-COMP:12419"/>
        <dbReference type="ChEBI" id="CHEBI:15378"/>
        <dbReference type="ChEBI" id="CHEBI:57856"/>
        <dbReference type="ChEBI" id="CHEBI:59789"/>
        <dbReference type="ChEBI" id="CHEBI:90615"/>
        <dbReference type="ChEBI" id="CHEBI:90616"/>
        <dbReference type="EC" id="2.1.1.72"/>
    </reaction>
</comment>
<dbReference type="EMBL" id="CP013023">
    <property type="protein sequence ID" value="ANF98605.1"/>
    <property type="molecule type" value="Genomic_DNA"/>
</dbReference>
<dbReference type="InterPro" id="IPR054520">
    <property type="entry name" value="M_Eco57I_C"/>
</dbReference>
<feature type="domain" description="Type II methyltransferase M.TaqI-like" evidence="7">
    <location>
        <begin position="65"/>
        <end position="197"/>
    </location>
</feature>
<dbReference type="InterPro" id="IPR011639">
    <property type="entry name" value="MethylTrfase_TaqI-like_dom"/>
</dbReference>
<keyword evidence="4 9" id="KW-0808">Transferase</keyword>
<dbReference type="InterPro" id="IPR002052">
    <property type="entry name" value="DNA_methylase_N6_adenine_CS"/>
</dbReference>
<dbReference type="PANTHER" id="PTHR33841">
    <property type="entry name" value="DNA METHYLTRANSFERASE YEEA-RELATED"/>
    <property type="match status" value="1"/>
</dbReference>
<keyword evidence="10" id="KW-1185">Reference proteome</keyword>
<evidence type="ECO:0000256" key="5">
    <source>
        <dbReference type="ARBA" id="ARBA00022691"/>
    </source>
</evidence>
<gene>
    <name evidence="9" type="ORF">AR543_03700</name>
</gene>
<evidence type="ECO:0000313" key="10">
    <source>
        <dbReference type="Proteomes" id="UP000078148"/>
    </source>
</evidence>
<dbReference type="Gene3D" id="3.40.50.150">
    <property type="entry name" value="Vaccinia Virus protein VP39"/>
    <property type="match status" value="1"/>
</dbReference>
<evidence type="ECO:0000256" key="4">
    <source>
        <dbReference type="ARBA" id="ARBA00022679"/>
    </source>
</evidence>
<dbReference type="REBASE" id="131827">
    <property type="entry name" value="M.Psp3526ORFBP"/>
</dbReference>
<evidence type="ECO:0000259" key="7">
    <source>
        <dbReference type="Pfam" id="PF07669"/>
    </source>
</evidence>
<dbReference type="KEGG" id="pbv:AR543_03700"/>
<dbReference type="Pfam" id="PF07669">
    <property type="entry name" value="Eco57I"/>
    <property type="match status" value="1"/>
</dbReference>
<dbReference type="RefSeq" id="WP_060536620.1">
    <property type="nucleotide sequence ID" value="NZ_CP013023.1"/>
</dbReference>
<dbReference type="PROSITE" id="PS00092">
    <property type="entry name" value="N6_MTASE"/>
    <property type="match status" value="1"/>
</dbReference>
<reference evidence="10" key="1">
    <citation type="submission" date="2015-10" db="EMBL/GenBank/DDBJ databases">
        <title>Genome of Paenibacillus bovis sp. nov.</title>
        <authorList>
            <person name="Wu Z."/>
            <person name="Gao C."/>
            <person name="Liu Z."/>
            <person name="Zheng H."/>
        </authorList>
    </citation>
    <scope>NUCLEOTIDE SEQUENCE [LARGE SCALE GENOMIC DNA]</scope>
    <source>
        <strain evidence="10">BD3526</strain>
    </source>
</reference>
<dbReference type="AlphaFoldDB" id="A0A172ZLT2"/>
<sequence>MLLKENASIEKLRGGYYTPALLADFIVEWGFVNNPLTVLEPSCGDGNFIESLSKIEADFHCTGIEINEDELEKAKKRLSNSDNFQLINEDFYKFYEDEVNNQNFDLIVGNPPYIRYQYLTEKQRIEQSLILTSSGMKSNKLINAWVSFVVASTHLMSENSRIGLVIPAELLQVAYSEGLRTYLMQNLQRITILTFKELIFPDVEQEVVIFLGEKISDYEGEHQIKLLEYNNINELINNFDNENIAYMNVEYNNSKWTSYFLNVEENALIQQIKNDTRFVQFNNVADVDIGITTGNNNFFCVNFQTVEEYNLFDITRPLIARSVSIRGTYYDEAEWNYNIDRGAKAFLLDFPLKNFEDYLDGHKRYILEGEERKEHVGYKCSIRERWYRVPSIWIPDAFFLRRNYLYPKFVLNEVNAVSTDTMHRIRFKENINPKLAVLAHYNSISLAFTEIEGRSYGGGVLEILPGEVEKLTLPNLFALEIADAQIQEIIDSLETFVRENDDISAFLPELDKKILVDLLNIPEEIIISFRKIWIKLRERRLNRGSKK</sequence>
<feature type="domain" description="Type II methyltransferase M.Eco57I C-terminal" evidence="8">
    <location>
        <begin position="254"/>
        <end position="515"/>
    </location>
</feature>
<evidence type="ECO:0000256" key="3">
    <source>
        <dbReference type="ARBA" id="ARBA00022603"/>
    </source>
</evidence>
<keyword evidence="3 9" id="KW-0489">Methyltransferase</keyword>